<dbReference type="Pfam" id="PF24741">
    <property type="entry name" value="AlkZ-rel"/>
    <property type="match status" value="1"/>
</dbReference>
<reference evidence="1 2" key="1">
    <citation type="submission" date="2016-08" db="EMBL/GenBank/DDBJ databases">
        <title>A new outlook on sporulation: Clostridium algidixylanolyticum.</title>
        <authorList>
            <person name="Poppleton D.I."/>
            <person name="Gribaldo S."/>
        </authorList>
    </citation>
    <scope>NUCLEOTIDE SEQUENCE [LARGE SCALE GENOMIC DNA]</scope>
    <source>
        <strain evidence="1 2">SPL73</strain>
    </source>
</reference>
<proteinExistence type="predicted"/>
<protein>
    <submittedName>
        <fullName evidence="1">Uncharacterized protein</fullName>
    </submittedName>
</protein>
<dbReference type="EMBL" id="MCIA01000030">
    <property type="protein sequence ID" value="RKD30841.1"/>
    <property type="molecule type" value="Genomic_DNA"/>
</dbReference>
<keyword evidence="2" id="KW-1185">Reference proteome</keyword>
<evidence type="ECO:0000313" key="1">
    <source>
        <dbReference type="EMBL" id="RKD30841.1"/>
    </source>
</evidence>
<comment type="caution">
    <text evidence="1">The sequence shown here is derived from an EMBL/GenBank/DDBJ whole genome shotgun (WGS) entry which is preliminary data.</text>
</comment>
<dbReference type="AlphaFoldDB" id="A0A419T087"/>
<sequence length="213" mass="24611">MGGGNSEGIYSVINWGWNQSPSYDTPISWHTGNWDTDPWEWRIRVLEEHDDIAYAKLFFKKSGFIVREWIPLFLAVRRSGRTLEEEYMDGLISSPAKQIYELVLEHGTLPLHTIKELAGFGKEDKSTFDRALVELQMKMYLTMCGRKQKRSLKGEEYGWSSTVFCTTEHFWGTEVFDKAAEIDKDEAIEGITKQILLLNPMAESKKIMKFIKG</sequence>
<dbReference type="Proteomes" id="UP000284277">
    <property type="component" value="Unassembled WGS sequence"/>
</dbReference>
<gene>
    <name evidence="1" type="ORF">BET01_05160</name>
</gene>
<evidence type="ECO:0000313" key="2">
    <source>
        <dbReference type="Proteomes" id="UP000284277"/>
    </source>
</evidence>
<organism evidence="1 2">
    <name type="scientific">Lacrimispora algidixylanolytica</name>
    <dbReference type="NCBI Taxonomy" id="94868"/>
    <lineage>
        <taxon>Bacteria</taxon>
        <taxon>Bacillati</taxon>
        <taxon>Bacillota</taxon>
        <taxon>Clostridia</taxon>
        <taxon>Lachnospirales</taxon>
        <taxon>Lachnospiraceae</taxon>
        <taxon>Lacrimispora</taxon>
    </lineage>
</organism>
<accession>A0A419T087</accession>
<name>A0A419T087_9FIRM</name>
<dbReference type="InterPro" id="IPR056298">
    <property type="entry name" value="AlkZ-rel"/>
</dbReference>
<dbReference type="OrthoDB" id="1067148at2"/>